<evidence type="ECO:0000256" key="1">
    <source>
        <dbReference type="SAM" id="Phobius"/>
    </source>
</evidence>
<name>A0A6C0M194_9ZZZZ</name>
<keyword evidence="1" id="KW-1133">Transmembrane helix</keyword>
<evidence type="ECO:0000313" key="2">
    <source>
        <dbReference type="EMBL" id="QHU35282.1"/>
    </source>
</evidence>
<sequence length="46" mass="5081">MAGYSTSEEDPFVNMKGLKKNSKTIINLGIALGIIAVGYYFLKKKK</sequence>
<dbReference type="AlphaFoldDB" id="A0A6C0M194"/>
<keyword evidence="1" id="KW-0472">Membrane</keyword>
<dbReference type="EMBL" id="MN740585">
    <property type="protein sequence ID" value="QHU35282.1"/>
    <property type="molecule type" value="Genomic_DNA"/>
</dbReference>
<keyword evidence="1" id="KW-0812">Transmembrane</keyword>
<protein>
    <submittedName>
        <fullName evidence="2">Uncharacterized protein</fullName>
    </submittedName>
</protein>
<proteinExistence type="predicted"/>
<reference evidence="2" key="1">
    <citation type="journal article" date="2020" name="Nature">
        <title>Giant virus diversity and host interactions through global metagenomics.</title>
        <authorList>
            <person name="Schulz F."/>
            <person name="Roux S."/>
            <person name="Paez-Espino D."/>
            <person name="Jungbluth S."/>
            <person name="Walsh D.A."/>
            <person name="Denef V.J."/>
            <person name="McMahon K.D."/>
            <person name="Konstantinidis K.T."/>
            <person name="Eloe-Fadrosh E.A."/>
            <person name="Kyrpides N.C."/>
            <person name="Woyke T."/>
        </authorList>
    </citation>
    <scope>NUCLEOTIDE SEQUENCE</scope>
    <source>
        <strain evidence="2">GVMAG-S-1017745-26</strain>
    </source>
</reference>
<feature type="transmembrane region" description="Helical" evidence="1">
    <location>
        <begin position="24"/>
        <end position="42"/>
    </location>
</feature>
<organism evidence="2">
    <name type="scientific">viral metagenome</name>
    <dbReference type="NCBI Taxonomy" id="1070528"/>
    <lineage>
        <taxon>unclassified sequences</taxon>
        <taxon>metagenomes</taxon>
        <taxon>organismal metagenomes</taxon>
    </lineage>
</organism>
<accession>A0A6C0M194</accession>